<dbReference type="GO" id="GO:0005524">
    <property type="term" value="F:ATP binding"/>
    <property type="evidence" value="ECO:0007669"/>
    <property type="project" value="UniProtKB-KW"/>
</dbReference>
<accession>A0A485LZJ3</accession>
<feature type="domain" description="SAICAR synthetase/ADE2 N-terminal" evidence="8">
    <location>
        <begin position="15"/>
        <end position="261"/>
    </location>
</feature>
<keyword evidence="4 9" id="KW-0436">Ligase</keyword>
<dbReference type="AlphaFoldDB" id="A0A485LZJ3"/>
<evidence type="ECO:0000256" key="5">
    <source>
        <dbReference type="ARBA" id="ARBA00022741"/>
    </source>
</evidence>
<gene>
    <name evidence="9" type="primary">purC</name>
    <name evidence="9" type="ORF">SCFA_270049</name>
</gene>
<dbReference type="EC" id="6.3.2.6" evidence="3"/>
<dbReference type="GO" id="GO:0006189">
    <property type="term" value="P:'de novo' IMP biosynthetic process"/>
    <property type="evidence" value="ECO:0007669"/>
    <property type="project" value="UniProtKB-UniPathway"/>
</dbReference>
<name>A0A485LZJ3_9ZZZZ</name>
<dbReference type="Gene3D" id="3.30.470.20">
    <property type="entry name" value="ATP-grasp fold, B domain"/>
    <property type="match status" value="1"/>
</dbReference>
<dbReference type="PANTHER" id="PTHR43700:SF1">
    <property type="entry name" value="PHOSPHORIBOSYLAMINOIMIDAZOLE-SUCCINOCARBOXAMIDE SYNTHASE"/>
    <property type="match status" value="1"/>
</dbReference>
<dbReference type="PROSITE" id="PS01058">
    <property type="entry name" value="SAICAR_SYNTHETASE_2"/>
    <property type="match status" value="1"/>
</dbReference>
<evidence type="ECO:0000313" key="9">
    <source>
        <dbReference type="EMBL" id="VFU14274.1"/>
    </source>
</evidence>
<evidence type="ECO:0000256" key="3">
    <source>
        <dbReference type="ARBA" id="ARBA00012217"/>
    </source>
</evidence>
<keyword evidence="5" id="KW-0547">Nucleotide-binding</keyword>
<dbReference type="Gene3D" id="3.30.200.20">
    <property type="entry name" value="Phosphorylase Kinase, domain 1"/>
    <property type="match status" value="1"/>
</dbReference>
<dbReference type="InterPro" id="IPR018236">
    <property type="entry name" value="SAICAR_synthetase_CS"/>
</dbReference>
<proteinExistence type="inferred from homology"/>
<dbReference type="NCBIfam" id="NF010568">
    <property type="entry name" value="PRK13961.1"/>
    <property type="match status" value="1"/>
</dbReference>
<evidence type="ECO:0000256" key="2">
    <source>
        <dbReference type="ARBA" id="ARBA00010190"/>
    </source>
</evidence>
<dbReference type="InterPro" id="IPR001636">
    <property type="entry name" value="SAICAR_synth"/>
</dbReference>
<dbReference type="FunFam" id="3.30.470.20:FF:000015">
    <property type="entry name" value="Phosphoribosylaminoimidazole-succinocarboxamide synthase"/>
    <property type="match status" value="1"/>
</dbReference>
<comment type="similarity">
    <text evidence="2">Belongs to the SAICAR synthetase family.</text>
</comment>
<evidence type="ECO:0000256" key="7">
    <source>
        <dbReference type="ARBA" id="ARBA00022840"/>
    </source>
</evidence>
<dbReference type="InterPro" id="IPR028923">
    <property type="entry name" value="SAICAR_synt/ADE2_N"/>
</dbReference>
<dbReference type="NCBIfam" id="TIGR00081">
    <property type="entry name" value="purC"/>
    <property type="match status" value="1"/>
</dbReference>
<dbReference type="GO" id="GO:0005737">
    <property type="term" value="C:cytoplasm"/>
    <property type="evidence" value="ECO:0007669"/>
    <property type="project" value="TreeGrafter"/>
</dbReference>
<dbReference type="UniPathway" id="UPA00074">
    <property type="reaction ID" value="UER00131"/>
</dbReference>
<dbReference type="CDD" id="cd01414">
    <property type="entry name" value="SAICAR_synt_Sc"/>
    <property type="match status" value="1"/>
</dbReference>
<organism evidence="9">
    <name type="scientific">anaerobic digester metagenome</name>
    <dbReference type="NCBI Taxonomy" id="1263854"/>
    <lineage>
        <taxon>unclassified sequences</taxon>
        <taxon>metagenomes</taxon>
        <taxon>ecological metagenomes</taxon>
    </lineage>
</organism>
<dbReference type="PANTHER" id="PTHR43700">
    <property type="entry name" value="PHOSPHORIBOSYLAMINOIMIDAZOLE-SUCCINOCARBOXAMIDE SYNTHASE"/>
    <property type="match status" value="1"/>
</dbReference>
<evidence type="ECO:0000256" key="6">
    <source>
        <dbReference type="ARBA" id="ARBA00022755"/>
    </source>
</evidence>
<dbReference type="PROSITE" id="PS01057">
    <property type="entry name" value="SAICAR_SYNTHETASE_1"/>
    <property type="match status" value="1"/>
</dbReference>
<keyword evidence="6" id="KW-0658">Purine biosynthesis</keyword>
<sequence>METLADYTIPGAKKLGSGKVREIFEADSDHLLIVTTDRLSAFDVVLPDPIPGKGHVLNQISLFWFRKTSHIIDNHVVSAHVDKYPEPFTGDPRLKGRSVLVKKARPLPIECIVRGYISGSGWKEYLSTGSVSGIALPRGLRECEKLPEPLFTPSTKAESGRHDENISFKSASEMIGHTLMEKVRDVSLAIYAEASEYALSRGIIIADTKFEFGLIDGELVFIDEAITPDSSRFWPRDGYAPGGPQPSFDKQFVRDYLETLDWGKTPPGPHLPEDIIRKTSQKYLAAYEILTGRSLSF</sequence>
<evidence type="ECO:0000256" key="1">
    <source>
        <dbReference type="ARBA" id="ARBA00004672"/>
    </source>
</evidence>
<dbReference type="GO" id="GO:0004639">
    <property type="term" value="F:phosphoribosylaminoimidazolesuccinocarboxamide synthase activity"/>
    <property type="evidence" value="ECO:0007669"/>
    <property type="project" value="UniProtKB-EC"/>
</dbReference>
<protein>
    <recommendedName>
        <fullName evidence="3">phosphoribosylaminoimidazolesuccinocarboxamide synthase</fullName>
        <ecNumber evidence="3">6.3.2.6</ecNumber>
    </recommendedName>
</protein>
<evidence type="ECO:0000259" key="8">
    <source>
        <dbReference type="Pfam" id="PF01259"/>
    </source>
</evidence>
<dbReference type="EMBL" id="CAADRM010000089">
    <property type="protein sequence ID" value="VFU14274.1"/>
    <property type="molecule type" value="Genomic_DNA"/>
</dbReference>
<dbReference type="HAMAP" id="MF_00137">
    <property type="entry name" value="SAICAR_synth"/>
    <property type="match status" value="1"/>
</dbReference>
<comment type="pathway">
    <text evidence="1">Purine metabolism; IMP biosynthesis via de novo pathway; 5-amino-1-(5-phospho-D-ribosyl)imidazole-4-carboxamide from 5-amino-1-(5-phospho-D-ribosyl)imidazole-4-carboxylate: step 1/2.</text>
</comment>
<dbReference type="Pfam" id="PF01259">
    <property type="entry name" value="SAICAR_synt"/>
    <property type="match status" value="1"/>
</dbReference>
<keyword evidence="7" id="KW-0067">ATP-binding</keyword>
<dbReference type="SUPFAM" id="SSF56104">
    <property type="entry name" value="SAICAR synthase-like"/>
    <property type="match status" value="1"/>
</dbReference>
<reference evidence="9" key="1">
    <citation type="submission" date="2019-03" db="EMBL/GenBank/DDBJ databases">
        <authorList>
            <person name="Hao L."/>
        </authorList>
    </citation>
    <scope>NUCLEOTIDE SEQUENCE</scope>
</reference>
<evidence type="ECO:0000256" key="4">
    <source>
        <dbReference type="ARBA" id="ARBA00022598"/>
    </source>
</evidence>